<organism evidence="1 2">
    <name type="scientific">Blastopirellula marina</name>
    <dbReference type="NCBI Taxonomy" id="124"/>
    <lineage>
        <taxon>Bacteria</taxon>
        <taxon>Pseudomonadati</taxon>
        <taxon>Planctomycetota</taxon>
        <taxon>Planctomycetia</taxon>
        <taxon>Pirellulales</taxon>
        <taxon>Pirellulaceae</taxon>
        <taxon>Blastopirellula</taxon>
    </lineage>
</organism>
<protein>
    <recommendedName>
        <fullName evidence="3">DUF2997 domain-containing protein</fullName>
    </recommendedName>
</protein>
<name>A0A2S8FT29_9BACT</name>
<evidence type="ECO:0000313" key="1">
    <source>
        <dbReference type="EMBL" id="PQO35317.1"/>
    </source>
</evidence>
<proteinExistence type="predicted"/>
<dbReference type="InterPro" id="IPR021375">
    <property type="entry name" value="DUF2997"/>
</dbReference>
<comment type="caution">
    <text evidence="1">The sequence shown here is derived from an EMBL/GenBank/DDBJ whole genome shotgun (WGS) entry which is preliminary data.</text>
</comment>
<dbReference type="Pfam" id="PF11211">
    <property type="entry name" value="DUF2997"/>
    <property type="match status" value="1"/>
</dbReference>
<accession>A0A2S8FT29</accession>
<dbReference type="AlphaFoldDB" id="A0A2S8FT29"/>
<evidence type="ECO:0000313" key="2">
    <source>
        <dbReference type="Proteomes" id="UP000240009"/>
    </source>
</evidence>
<dbReference type="OrthoDB" id="288620at2"/>
<reference evidence="1 2" key="1">
    <citation type="submission" date="2018-02" db="EMBL/GenBank/DDBJ databases">
        <title>Comparative genomes isolates from brazilian mangrove.</title>
        <authorList>
            <person name="Araujo J.E."/>
            <person name="Taketani R.G."/>
            <person name="Silva M.C.P."/>
            <person name="Loureco M.V."/>
            <person name="Andreote F.D."/>
        </authorList>
    </citation>
    <scope>NUCLEOTIDE SEQUENCE [LARGE SCALE GENOMIC DNA]</scope>
    <source>
        <strain evidence="1 2">HEX-2 MGV</strain>
    </source>
</reference>
<sequence>MKTIEIIVSPTGESRLETRGFQGSECREASRFLEAALGQQTSETLTAEFHATEITQQNQIEQKE</sequence>
<dbReference type="RefSeq" id="WP_105352576.1">
    <property type="nucleotide sequence ID" value="NZ_PUIA01000030.1"/>
</dbReference>
<evidence type="ECO:0008006" key="3">
    <source>
        <dbReference type="Google" id="ProtNLM"/>
    </source>
</evidence>
<dbReference type="Proteomes" id="UP000240009">
    <property type="component" value="Unassembled WGS sequence"/>
</dbReference>
<dbReference type="EMBL" id="PUIA01000030">
    <property type="protein sequence ID" value="PQO35317.1"/>
    <property type="molecule type" value="Genomic_DNA"/>
</dbReference>
<gene>
    <name evidence="1" type="ORF">C5Y96_09350</name>
</gene>